<dbReference type="InterPro" id="IPR013658">
    <property type="entry name" value="SGL"/>
</dbReference>
<dbReference type="Proteomes" id="UP000016568">
    <property type="component" value="Unassembled WGS sequence"/>
</dbReference>
<evidence type="ECO:0000313" key="6">
    <source>
        <dbReference type="Proteomes" id="UP000016568"/>
    </source>
</evidence>
<comment type="caution">
    <text evidence="5">The sequence shown here is derived from an EMBL/GenBank/DDBJ whole genome shotgun (WGS) entry which is preliminary data.</text>
</comment>
<dbReference type="Gene3D" id="2.120.10.30">
    <property type="entry name" value="TolB, C-terminal domain"/>
    <property type="match status" value="1"/>
</dbReference>
<comment type="similarity">
    <text evidence="1">Belongs to the SMP-30/CGR1 family.</text>
</comment>
<keyword evidence="6" id="KW-1185">Reference proteome</keyword>
<dbReference type="KEGG" id="ntd:EGO55_06010"/>
<evidence type="ECO:0000256" key="1">
    <source>
        <dbReference type="ARBA" id="ARBA00008853"/>
    </source>
</evidence>
<dbReference type="InterPro" id="IPR011042">
    <property type="entry name" value="6-blade_b-propeller_TolB-like"/>
</dbReference>
<gene>
    <name evidence="5" type="ORF">NT2_07_01510</name>
</gene>
<feature type="binding site" evidence="3">
    <location>
        <position position="21"/>
    </location>
    <ligand>
        <name>a divalent metal cation</name>
        <dbReference type="ChEBI" id="CHEBI:60240"/>
    </ligand>
</feature>
<name>U2Y9X7_9SPHN</name>
<feature type="domain" description="SMP-30/Gluconolactonase/LRE-like region" evidence="4">
    <location>
        <begin position="19"/>
        <end position="260"/>
    </location>
</feature>
<dbReference type="InterPro" id="IPR005511">
    <property type="entry name" value="SMP-30"/>
</dbReference>
<dbReference type="OrthoDB" id="2633250at2"/>
<comment type="cofactor">
    <cofactor evidence="3">
        <name>Zn(2+)</name>
        <dbReference type="ChEBI" id="CHEBI:29105"/>
    </cofactor>
    <text evidence="3">Binds 1 divalent metal cation per subunit.</text>
</comment>
<feature type="binding site" evidence="3">
    <location>
        <position position="121"/>
    </location>
    <ligand>
        <name>substrate</name>
    </ligand>
</feature>
<dbReference type="GO" id="GO:0019853">
    <property type="term" value="P:L-ascorbic acid biosynthetic process"/>
    <property type="evidence" value="ECO:0007669"/>
    <property type="project" value="TreeGrafter"/>
</dbReference>
<dbReference type="GO" id="GO:0005509">
    <property type="term" value="F:calcium ion binding"/>
    <property type="evidence" value="ECO:0007669"/>
    <property type="project" value="TreeGrafter"/>
</dbReference>
<keyword evidence="3" id="KW-0479">Metal-binding</keyword>
<keyword evidence="5" id="KW-0378">Hydrolase</keyword>
<dbReference type="GO" id="GO:0004341">
    <property type="term" value="F:gluconolactonase activity"/>
    <property type="evidence" value="ECO:0007669"/>
    <property type="project" value="TreeGrafter"/>
</dbReference>
<evidence type="ECO:0000256" key="2">
    <source>
        <dbReference type="PIRSR" id="PIRSR605511-1"/>
    </source>
</evidence>
<dbReference type="PANTHER" id="PTHR10907:SF47">
    <property type="entry name" value="REGUCALCIN"/>
    <property type="match status" value="1"/>
</dbReference>
<dbReference type="eggNOG" id="COG3386">
    <property type="taxonomic scope" value="Bacteria"/>
</dbReference>
<protein>
    <submittedName>
        <fullName evidence="5">Putative lactonohydrolase</fullName>
    </submittedName>
</protein>
<sequence>MSVHEFTRKPDIAADGFAFAENPRWHDGRLWFADIHGGSVYAMNGDGALETVVTPLDSPSGIGFMPDGSLLVVAVHEMKIYRWNNGQLSPHADLSHMAKAGLNDMLVDPQGRAYAVQHGFDWRGGEPAVAAALLCVEPDGSVHKAADDMTSGNGMVLSPDGRTFIIAESGACRLSAFDRDAQGRLSNRRVFAQLPDGYYPDGICLDDTGAVWVSCCWGPGVIRVEDGGRITHLVPSEEGRNPFACVFGGPDRRTLYICTAEQEEPAVALAKMTSRIEAIDVGFAGAGLP</sequence>
<evidence type="ECO:0000259" key="4">
    <source>
        <dbReference type="Pfam" id="PF08450"/>
    </source>
</evidence>
<dbReference type="PANTHER" id="PTHR10907">
    <property type="entry name" value="REGUCALCIN"/>
    <property type="match status" value="1"/>
</dbReference>
<reference evidence="5 6" key="1">
    <citation type="submission" date="2013-09" db="EMBL/GenBank/DDBJ databases">
        <title>Whole genome shotgun sequence of Novosphingobium tardaugens NBRC 16725.</title>
        <authorList>
            <person name="Isaki S."/>
            <person name="Hosoyama A."/>
            <person name="Tsuchikane K."/>
            <person name="Katsumata H."/>
            <person name="Ando Y."/>
            <person name="Yamazaki S."/>
            <person name="Fujita N."/>
        </authorList>
    </citation>
    <scope>NUCLEOTIDE SEQUENCE [LARGE SCALE GENOMIC DNA]</scope>
    <source>
        <strain evidence="5 6">NBRC 16725</strain>
    </source>
</reference>
<dbReference type="Pfam" id="PF08450">
    <property type="entry name" value="SGL"/>
    <property type="match status" value="1"/>
</dbReference>
<dbReference type="RefSeq" id="WP_021690969.1">
    <property type="nucleotide sequence ID" value="NZ_BASZ01000007.1"/>
</dbReference>
<dbReference type="PRINTS" id="PR01790">
    <property type="entry name" value="SMP30FAMILY"/>
</dbReference>
<dbReference type="EMBL" id="BASZ01000007">
    <property type="protein sequence ID" value="GAD50151.1"/>
    <property type="molecule type" value="Genomic_DNA"/>
</dbReference>
<feature type="binding site" evidence="3">
    <location>
        <position position="103"/>
    </location>
    <ligand>
        <name>substrate</name>
    </ligand>
</feature>
<keyword evidence="3" id="KW-0862">Zinc</keyword>
<evidence type="ECO:0000313" key="5">
    <source>
        <dbReference type="EMBL" id="GAD50151.1"/>
    </source>
</evidence>
<feature type="binding site" evidence="3">
    <location>
        <position position="201"/>
    </location>
    <ligand>
        <name>a divalent metal cation</name>
        <dbReference type="ChEBI" id="CHEBI:60240"/>
    </ligand>
</feature>
<feature type="binding site" evidence="3">
    <location>
        <position position="153"/>
    </location>
    <ligand>
        <name>a divalent metal cation</name>
        <dbReference type="ChEBI" id="CHEBI:60240"/>
    </ligand>
</feature>
<dbReference type="AlphaFoldDB" id="U2Y9X7"/>
<dbReference type="SUPFAM" id="SSF63829">
    <property type="entry name" value="Calcium-dependent phosphotriesterase"/>
    <property type="match status" value="1"/>
</dbReference>
<evidence type="ECO:0000256" key="3">
    <source>
        <dbReference type="PIRSR" id="PIRSR605511-2"/>
    </source>
</evidence>
<organism evidence="5 6">
    <name type="scientific">Caenibius tardaugens NBRC 16725</name>
    <dbReference type="NCBI Taxonomy" id="1219035"/>
    <lineage>
        <taxon>Bacteria</taxon>
        <taxon>Pseudomonadati</taxon>
        <taxon>Pseudomonadota</taxon>
        <taxon>Alphaproteobacteria</taxon>
        <taxon>Sphingomonadales</taxon>
        <taxon>Erythrobacteraceae</taxon>
        <taxon>Caenibius</taxon>
    </lineage>
</organism>
<accession>U2Y9X7</accession>
<feature type="active site" description="Proton donor/acceptor" evidence="2">
    <location>
        <position position="201"/>
    </location>
</feature>
<proteinExistence type="inferred from homology"/>